<protein>
    <recommendedName>
        <fullName evidence="2">DUF2231 domain-containing protein</fullName>
    </recommendedName>
</protein>
<feature type="transmembrane region" description="Helical" evidence="1">
    <location>
        <begin position="33"/>
        <end position="53"/>
    </location>
</feature>
<gene>
    <name evidence="3" type="ORF">BJ875DRAFT_480953</name>
</gene>
<evidence type="ECO:0000259" key="2">
    <source>
        <dbReference type="Pfam" id="PF09990"/>
    </source>
</evidence>
<reference evidence="3" key="1">
    <citation type="journal article" date="2021" name="IMA Fungus">
        <title>Genomic characterization of three marine fungi, including Emericellopsis atlantica sp. nov. with signatures of a generalist lifestyle and marine biomass degradation.</title>
        <authorList>
            <person name="Hagestad O.C."/>
            <person name="Hou L."/>
            <person name="Andersen J.H."/>
            <person name="Hansen E.H."/>
            <person name="Altermark B."/>
            <person name="Li C."/>
            <person name="Kuhnert E."/>
            <person name="Cox R.J."/>
            <person name="Crous P.W."/>
            <person name="Spatafora J.W."/>
            <person name="Lail K."/>
            <person name="Amirebrahimi M."/>
            <person name="Lipzen A."/>
            <person name="Pangilinan J."/>
            <person name="Andreopoulos W."/>
            <person name="Hayes R.D."/>
            <person name="Ng V."/>
            <person name="Grigoriev I.V."/>
            <person name="Jackson S.A."/>
            <person name="Sutton T.D.S."/>
            <person name="Dobson A.D.W."/>
            <person name="Rama T."/>
        </authorList>
    </citation>
    <scope>NUCLEOTIDE SEQUENCE</scope>
    <source>
        <strain evidence="3">TRa018bII</strain>
    </source>
</reference>
<dbReference type="OrthoDB" id="2580011at2759"/>
<organism evidence="3 4">
    <name type="scientific">Amylocarpus encephaloides</name>
    <dbReference type="NCBI Taxonomy" id="45428"/>
    <lineage>
        <taxon>Eukaryota</taxon>
        <taxon>Fungi</taxon>
        <taxon>Dikarya</taxon>
        <taxon>Ascomycota</taxon>
        <taxon>Pezizomycotina</taxon>
        <taxon>Leotiomycetes</taxon>
        <taxon>Helotiales</taxon>
        <taxon>Helotiales incertae sedis</taxon>
        <taxon>Amylocarpus</taxon>
    </lineage>
</organism>
<dbReference type="EMBL" id="MU251380">
    <property type="protein sequence ID" value="KAG9237764.1"/>
    <property type="molecule type" value="Genomic_DNA"/>
</dbReference>
<feature type="domain" description="DUF2231" evidence="2">
    <location>
        <begin position="2"/>
        <end position="98"/>
    </location>
</feature>
<dbReference type="AlphaFoldDB" id="A0A9P8C8H5"/>
<keyword evidence="1" id="KW-1133">Transmembrane helix</keyword>
<evidence type="ECO:0000256" key="1">
    <source>
        <dbReference type="SAM" id="Phobius"/>
    </source>
</evidence>
<dbReference type="Proteomes" id="UP000824998">
    <property type="component" value="Unassembled WGS sequence"/>
</dbReference>
<name>A0A9P8C8H5_9HELO</name>
<dbReference type="InterPro" id="IPR019251">
    <property type="entry name" value="DUF2231_TM"/>
</dbReference>
<evidence type="ECO:0000313" key="4">
    <source>
        <dbReference type="Proteomes" id="UP000824998"/>
    </source>
</evidence>
<keyword evidence="1" id="KW-0812">Transmembrane</keyword>
<keyword evidence="1" id="KW-0472">Membrane</keyword>
<proteinExistence type="predicted"/>
<feature type="transmembrane region" description="Helical" evidence="1">
    <location>
        <begin position="65"/>
        <end position="85"/>
    </location>
</feature>
<evidence type="ECO:0000313" key="3">
    <source>
        <dbReference type="EMBL" id="KAG9237764.1"/>
    </source>
</evidence>
<comment type="caution">
    <text evidence="3">The sequence shown here is derived from an EMBL/GenBank/DDBJ whole genome shotgun (WGS) entry which is preliminary data.</text>
</comment>
<keyword evidence="4" id="KW-1185">Reference proteome</keyword>
<sequence>MALITVVPAVLSGASQMMPLIQREGFKTPKAQTALAHAVLNDAVAIMLAYNWWTRRSAAGFVPSFVNLILSGVLALPIVFLAASMGGDLVYSYGMGVRRSSRAKKSQ</sequence>
<dbReference type="Pfam" id="PF09990">
    <property type="entry name" value="DUF2231"/>
    <property type="match status" value="1"/>
</dbReference>
<accession>A0A9P8C8H5</accession>